<dbReference type="InParanoid" id="A0A3Q7ET78"/>
<dbReference type="Proteomes" id="UP000004994">
    <property type="component" value="Chromosome 1"/>
</dbReference>
<evidence type="ECO:0000313" key="10">
    <source>
        <dbReference type="Proteomes" id="UP000004994"/>
    </source>
</evidence>
<evidence type="ECO:0000256" key="2">
    <source>
        <dbReference type="ARBA" id="ARBA00022448"/>
    </source>
</evidence>
<evidence type="ECO:0000256" key="5">
    <source>
        <dbReference type="ARBA" id="ARBA00022989"/>
    </source>
</evidence>
<proteinExistence type="predicted"/>
<evidence type="ECO:0000256" key="7">
    <source>
        <dbReference type="SAM" id="Phobius"/>
    </source>
</evidence>
<evidence type="ECO:0000259" key="8">
    <source>
        <dbReference type="Pfam" id="PF01490"/>
    </source>
</evidence>
<dbReference type="AlphaFoldDB" id="A0A3Q7ET78"/>
<keyword evidence="4" id="KW-0029">Amino-acid transport</keyword>
<keyword evidence="10" id="KW-1185">Reference proteome</keyword>
<name>A0A3Q7ET78_SOLLC</name>
<keyword evidence="6 7" id="KW-0472">Membrane</keyword>
<accession>A0A3Q7ET78</accession>
<dbReference type="GO" id="GO:0006865">
    <property type="term" value="P:amino acid transport"/>
    <property type="evidence" value="ECO:0007669"/>
    <property type="project" value="UniProtKB-KW"/>
</dbReference>
<evidence type="ECO:0000256" key="3">
    <source>
        <dbReference type="ARBA" id="ARBA00022692"/>
    </source>
</evidence>
<evidence type="ECO:0000256" key="6">
    <source>
        <dbReference type="ARBA" id="ARBA00023136"/>
    </source>
</evidence>
<keyword evidence="3 7" id="KW-0812">Transmembrane</keyword>
<dbReference type="EnsemblPlants" id="Solyc01g106800.3.1">
    <property type="protein sequence ID" value="Solyc01g106800.3.1"/>
    <property type="gene ID" value="Solyc01g106800.3"/>
</dbReference>
<feature type="transmembrane region" description="Helical" evidence="7">
    <location>
        <begin position="25"/>
        <end position="46"/>
    </location>
</feature>
<dbReference type="STRING" id="4081.A0A3Q7ET78"/>
<feature type="transmembrane region" description="Helical" evidence="7">
    <location>
        <begin position="156"/>
        <end position="176"/>
    </location>
</feature>
<reference evidence="9" key="2">
    <citation type="submission" date="2019-01" db="UniProtKB">
        <authorList>
            <consortium name="EnsemblPlants"/>
        </authorList>
    </citation>
    <scope>IDENTIFICATION</scope>
    <source>
        <strain evidence="9">cv. Heinz 1706</strain>
    </source>
</reference>
<reference evidence="9" key="1">
    <citation type="journal article" date="2012" name="Nature">
        <title>The tomato genome sequence provides insights into fleshy fruit evolution.</title>
        <authorList>
            <consortium name="Tomato Genome Consortium"/>
        </authorList>
    </citation>
    <scope>NUCLEOTIDE SEQUENCE [LARGE SCALE GENOMIC DNA]</scope>
    <source>
        <strain evidence="9">cv. Heinz 1706</strain>
    </source>
</reference>
<feature type="transmembrane region" description="Helical" evidence="7">
    <location>
        <begin position="188"/>
        <end position="213"/>
    </location>
</feature>
<protein>
    <recommendedName>
        <fullName evidence="8">Amino acid transporter transmembrane domain-containing protein</fullName>
    </recommendedName>
</protein>
<dbReference type="OMA" id="IEMHISK"/>
<organism evidence="9">
    <name type="scientific">Solanum lycopersicum</name>
    <name type="common">Tomato</name>
    <name type="synonym">Lycopersicon esculentum</name>
    <dbReference type="NCBI Taxonomy" id="4081"/>
    <lineage>
        <taxon>Eukaryota</taxon>
        <taxon>Viridiplantae</taxon>
        <taxon>Streptophyta</taxon>
        <taxon>Embryophyta</taxon>
        <taxon>Tracheophyta</taxon>
        <taxon>Spermatophyta</taxon>
        <taxon>Magnoliopsida</taxon>
        <taxon>eudicotyledons</taxon>
        <taxon>Gunneridae</taxon>
        <taxon>Pentapetalae</taxon>
        <taxon>asterids</taxon>
        <taxon>lamiids</taxon>
        <taxon>Solanales</taxon>
        <taxon>Solanaceae</taxon>
        <taxon>Solanoideae</taxon>
        <taxon>Solaneae</taxon>
        <taxon>Solanum</taxon>
        <taxon>Solanum subgen. Lycopersicon</taxon>
    </lineage>
</organism>
<feature type="transmembrane region" description="Helical" evidence="7">
    <location>
        <begin position="66"/>
        <end position="87"/>
    </location>
</feature>
<feature type="transmembrane region" description="Helical" evidence="7">
    <location>
        <begin position="130"/>
        <end position="150"/>
    </location>
</feature>
<keyword evidence="2" id="KW-0813">Transport</keyword>
<keyword evidence="5 7" id="KW-1133">Transmembrane helix</keyword>
<dbReference type="InterPro" id="IPR013057">
    <property type="entry name" value="AA_transpt_TM"/>
</dbReference>
<sequence>MFLATQLQQDTLKSHPPENKSMKKATFTGISVSTIFYLLCGLLGYAAFGNKAPGNFLTGFGFYEPFWLIDFANVCIVIHLVGAYQVFCQPIFGFVEGWSRQKWPESKFITKEYMINLSHLGLFNFNFYRLVWRTLYVVFTTILAMLFPFFNDFVGFIGAASFWPLTVYFPIQMYIAQAKIPKYSFTWIWLNILSFVCLIISLLAAAGSVRGLIKSLQEFEPFQSRS</sequence>
<evidence type="ECO:0000256" key="1">
    <source>
        <dbReference type="ARBA" id="ARBA00004370"/>
    </source>
</evidence>
<dbReference type="Pfam" id="PF01490">
    <property type="entry name" value="Aa_trans"/>
    <property type="match status" value="1"/>
</dbReference>
<comment type="subcellular location">
    <subcellularLocation>
        <location evidence="1">Membrane</location>
    </subcellularLocation>
</comment>
<feature type="domain" description="Amino acid transporter transmembrane" evidence="8">
    <location>
        <begin position="9"/>
        <end position="213"/>
    </location>
</feature>
<dbReference type="GO" id="GO:0016020">
    <property type="term" value="C:membrane"/>
    <property type="evidence" value="ECO:0007669"/>
    <property type="project" value="UniProtKB-SubCell"/>
</dbReference>
<dbReference type="Gramene" id="Solyc01g106800.3.1">
    <property type="protein sequence ID" value="Solyc01g106800.3.1"/>
    <property type="gene ID" value="Solyc01g106800.3"/>
</dbReference>
<dbReference type="PANTHER" id="PTHR48017">
    <property type="entry name" value="OS05G0424000 PROTEIN-RELATED"/>
    <property type="match status" value="1"/>
</dbReference>
<evidence type="ECO:0000256" key="4">
    <source>
        <dbReference type="ARBA" id="ARBA00022970"/>
    </source>
</evidence>
<evidence type="ECO:0000313" key="9">
    <source>
        <dbReference type="EnsemblPlants" id="Solyc01g106800.3.1"/>
    </source>
</evidence>